<dbReference type="InterPro" id="IPR016135">
    <property type="entry name" value="UBQ-conjugating_enzyme/RWD"/>
</dbReference>
<evidence type="ECO:0000256" key="2">
    <source>
        <dbReference type="ARBA" id="ARBA00009594"/>
    </source>
</evidence>
<dbReference type="Pfam" id="PF09454">
    <property type="entry name" value="Vps23_core"/>
    <property type="match status" value="1"/>
</dbReference>
<dbReference type="GO" id="GO:0015031">
    <property type="term" value="P:protein transport"/>
    <property type="evidence" value="ECO:0007669"/>
    <property type="project" value="UniProtKB-UniRule"/>
</dbReference>
<dbReference type="RefSeq" id="XP_014247252.1">
    <property type="nucleotide sequence ID" value="XM_014391766.2"/>
</dbReference>
<dbReference type="InterPro" id="IPR008883">
    <property type="entry name" value="UEV_N"/>
</dbReference>
<accession>A0A8I6RLN9</accession>
<dbReference type="GO" id="GO:0008333">
    <property type="term" value="P:endosome to lysosome transport"/>
    <property type="evidence" value="ECO:0007669"/>
    <property type="project" value="TreeGrafter"/>
</dbReference>
<dbReference type="PROSITE" id="PS51312">
    <property type="entry name" value="SB"/>
    <property type="match status" value="1"/>
</dbReference>
<evidence type="ECO:0000256" key="1">
    <source>
        <dbReference type="ARBA" id="ARBA00004177"/>
    </source>
</evidence>
<name>A0A8I6RLN9_CIMLE</name>
<dbReference type="GO" id="GO:0043130">
    <property type="term" value="F:ubiquitin binding"/>
    <property type="evidence" value="ECO:0007669"/>
    <property type="project" value="TreeGrafter"/>
</dbReference>
<dbReference type="InterPro" id="IPR017916">
    <property type="entry name" value="SB_dom"/>
</dbReference>
<dbReference type="InterPro" id="IPR037202">
    <property type="entry name" value="ESCRT_assembly_dom"/>
</dbReference>
<dbReference type="PANTHER" id="PTHR23306:SF3">
    <property type="entry name" value="TUMOR SUPPRESSOR PROTEIN 101"/>
    <property type="match status" value="1"/>
</dbReference>
<evidence type="ECO:0000256" key="8">
    <source>
        <dbReference type="SAM" id="Coils"/>
    </source>
</evidence>
<feature type="coiled-coil region" evidence="8">
    <location>
        <begin position="244"/>
        <end position="316"/>
    </location>
</feature>
<proteinExistence type="inferred from homology"/>
<evidence type="ECO:0008006" key="13">
    <source>
        <dbReference type="Google" id="ProtNLM"/>
    </source>
</evidence>
<evidence type="ECO:0000256" key="3">
    <source>
        <dbReference type="ARBA" id="ARBA00022448"/>
    </source>
</evidence>
<dbReference type="AlphaFoldDB" id="A0A8I6RLN9"/>
<dbReference type="PANTHER" id="PTHR23306">
    <property type="entry name" value="TUMOR SUSCEPTIBILITY GENE 101 PROTEIN-RELATED"/>
    <property type="match status" value="1"/>
</dbReference>
<dbReference type="OrthoDB" id="306304at2759"/>
<comment type="similarity">
    <text evidence="2">Belongs to the ubiquitin-conjugating enzyme family. UEV subfamily.</text>
</comment>
<feature type="domain" description="UEV" evidence="10">
    <location>
        <begin position="1"/>
        <end position="142"/>
    </location>
</feature>
<dbReference type="Gene3D" id="3.10.110.10">
    <property type="entry name" value="Ubiquitin Conjugating Enzyme"/>
    <property type="match status" value="1"/>
</dbReference>
<keyword evidence="5 7" id="KW-0653">Protein transport</keyword>
<dbReference type="Proteomes" id="UP000494040">
    <property type="component" value="Unassembled WGS sequence"/>
</dbReference>
<evidence type="ECO:0000256" key="7">
    <source>
        <dbReference type="PROSITE-ProRule" id="PRU00644"/>
    </source>
</evidence>
<reference evidence="11" key="1">
    <citation type="submission" date="2022-01" db="UniProtKB">
        <authorList>
            <consortium name="EnsemblMetazoa"/>
        </authorList>
    </citation>
    <scope>IDENTIFICATION</scope>
</reference>
<dbReference type="Gene3D" id="6.10.140.820">
    <property type="match status" value="1"/>
</dbReference>
<dbReference type="Pfam" id="PF05743">
    <property type="entry name" value="UEV"/>
    <property type="match status" value="1"/>
</dbReference>
<dbReference type="Gene3D" id="6.10.250.370">
    <property type="match status" value="1"/>
</dbReference>
<feature type="domain" description="SB" evidence="9">
    <location>
        <begin position="326"/>
        <end position="392"/>
    </location>
</feature>
<dbReference type="SUPFAM" id="SSF54495">
    <property type="entry name" value="UBC-like"/>
    <property type="match status" value="1"/>
</dbReference>
<dbReference type="CDD" id="cd11685">
    <property type="entry name" value="UEV_TSG101-like"/>
    <property type="match status" value="1"/>
</dbReference>
<keyword evidence="12" id="KW-1185">Reference proteome</keyword>
<dbReference type="KEGG" id="clec:106665377"/>
<protein>
    <recommendedName>
        <fullName evidence="13">Tumor susceptibility gene 101 protein</fullName>
    </recommendedName>
</protein>
<keyword evidence="6 8" id="KW-0175">Coiled coil</keyword>
<keyword evidence="4" id="KW-0967">Endosome</keyword>
<organism evidence="11 12">
    <name type="scientific">Cimex lectularius</name>
    <name type="common">Bed bug</name>
    <name type="synonym">Acanthia lectularia</name>
    <dbReference type="NCBI Taxonomy" id="79782"/>
    <lineage>
        <taxon>Eukaryota</taxon>
        <taxon>Metazoa</taxon>
        <taxon>Ecdysozoa</taxon>
        <taxon>Arthropoda</taxon>
        <taxon>Hexapoda</taxon>
        <taxon>Insecta</taxon>
        <taxon>Pterygota</taxon>
        <taxon>Neoptera</taxon>
        <taxon>Paraneoptera</taxon>
        <taxon>Hemiptera</taxon>
        <taxon>Heteroptera</taxon>
        <taxon>Panheteroptera</taxon>
        <taxon>Cimicomorpha</taxon>
        <taxon>Cimicidae</taxon>
        <taxon>Cimex</taxon>
    </lineage>
</organism>
<dbReference type="SUPFAM" id="SSF140111">
    <property type="entry name" value="Endosomal sorting complex assembly domain"/>
    <property type="match status" value="1"/>
</dbReference>
<dbReference type="GO" id="GO:0000813">
    <property type="term" value="C:ESCRT I complex"/>
    <property type="evidence" value="ECO:0007669"/>
    <property type="project" value="TreeGrafter"/>
</dbReference>
<dbReference type="EnsemblMetazoa" id="XM_014391766.2">
    <property type="protein sequence ID" value="XP_014247252.1"/>
    <property type="gene ID" value="LOC106665377"/>
</dbReference>
<sequence>MQGLDSFLKSVYEHPDLTKKDVVKALEGYKALSFKIDQYVANDGTCKNLLSLEGTIPIKYRGNRYNIPICIWLHETHPKFPPICFVKPTPDMQIKVSTCIDYSGRIYLPYLSDWNAKKSDLLNLIRIMTEVFGDNPPLFTKPRETHPVPYPTMPPQGYMPMPAMHDVITNYTPYQMSGITMPTPYPPQMNPTPYENMMGMPSYQQYPMSMPQPSVATTSTVNSGTITDEHIKASLLSAVEDKLRKKMNDQVAQNKAELDILQQTSYELNQGKAKLLDIISKMEKEKSDLERVFTLLKERDAELEKAKADLEERKEVDVDEAVITTAPLYKQILNAYAEEAAIEDAIYYMGEALRRSVIDLDVFLKQIRSLSRKQFTLRALMQKCRHKAGLAY</sequence>
<dbReference type="GeneID" id="106665377"/>
<dbReference type="PROSITE" id="PS51322">
    <property type="entry name" value="UEV"/>
    <property type="match status" value="1"/>
</dbReference>
<keyword evidence="3 7" id="KW-0813">Transport</keyword>
<dbReference type="OMA" id="YMNFPQP"/>
<dbReference type="CTD" id="7251"/>
<dbReference type="InterPro" id="IPR052070">
    <property type="entry name" value="ESCRT-I_UEV_domain"/>
</dbReference>
<evidence type="ECO:0000313" key="11">
    <source>
        <dbReference type="EnsemblMetazoa" id="XP_014247252.1"/>
    </source>
</evidence>
<evidence type="ECO:0000256" key="6">
    <source>
        <dbReference type="ARBA" id="ARBA00023054"/>
    </source>
</evidence>
<evidence type="ECO:0000313" key="12">
    <source>
        <dbReference type="Proteomes" id="UP000494040"/>
    </source>
</evidence>
<evidence type="ECO:0000259" key="9">
    <source>
        <dbReference type="PROSITE" id="PS51312"/>
    </source>
</evidence>
<comment type="subcellular location">
    <subcellularLocation>
        <location evidence="1">Endosome</location>
    </subcellularLocation>
</comment>
<evidence type="ECO:0000256" key="4">
    <source>
        <dbReference type="ARBA" id="ARBA00022753"/>
    </source>
</evidence>
<evidence type="ECO:0000256" key="5">
    <source>
        <dbReference type="ARBA" id="ARBA00022927"/>
    </source>
</evidence>
<evidence type="ECO:0000259" key="10">
    <source>
        <dbReference type="PROSITE" id="PS51322"/>
    </source>
</evidence>